<keyword evidence="8" id="KW-1185">Reference proteome</keyword>
<dbReference type="Proteomes" id="UP000000444">
    <property type="component" value="Chromosome"/>
</dbReference>
<evidence type="ECO:0000313" key="8">
    <source>
        <dbReference type="Proteomes" id="UP000000444"/>
    </source>
</evidence>
<dbReference type="RefSeq" id="WP_015901589.1">
    <property type="nucleotide sequence ID" value="NC_012121.1"/>
</dbReference>
<dbReference type="OrthoDB" id="5906224at2"/>
<dbReference type="GeneID" id="93794796"/>
<dbReference type="GO" id="GO:0005886">
    <property type="term" value="C:plasma membrane"/>
    <property type="evidence" value="ECO:0007669"/>
    <property type="project" value="UniProtKB-SubCell"/>
</dbReference>
<comment type="subcellular location">
    <subcellularLocation>
        <location evidence="1">Cell membrane</location>
        <topology evidence="1">Multi-pass membrane protein</topology>
    </subcellularLocation>
</comment>
<accession>B9DIM9</accession>
<dbReference type="Pfam" id="PF01943">
    <property type="entry name" value="Polysacc_synt"/>
    <property type="match status" value="1"/>
</dbReference>
<feature type="transmembrane region" description="Helical" evidence="6">
    <location>
        <begin position="7"/>
        <end position="29"/>
    </location>
</feature>
<feature type="transmembrane region" description="Helical" evidence="6">
    <location>
        <begin position="197"/>
        <end position="217"/>
    </location>
</feature>
<keyword evidence="3 6" id="KW-0812">Transmembrane</keyword>
<dbReference type="InterPro" id="IPR002797">
    <property type="entry name" value="Polysacc_synth"/>
</dbReference>
<feature type="transmembrane region" description="Helical" evidence="6">
    <location>
        <begin position="426"/>
        <end position="448"/>
    </location>
</feature>
<evidence type="ECO:0000313" key="7">
    <source>
        <dbReference type="EMBL" id="CAL29254.1"/>
    </source>
</evidence>
<feature type="transmembrane region" description="Helical" evidence="6">
    <location>
        <begin position="140"/>
        <end position="157"/>
    </location>
</feature>
<dbReference type="PANTHER" id="PTHR30250">
    <property type="entry name" value="PST FAMILY PREDICTED COLANIC ACID TRANSPORTER"/>
    <property type="match status" value="1"/>
</dbReference>
<organism evidence="7 8">
    <name type="scientific">Staphylococcus carnosus (strain TM300)</name>
    <dbReference type="NCBI Taxonomy" id="396513"/>
    <lineage>
        <taxon>Bacteria</taxon>
        <taxon>Bacillati</taxon>
        <taxon>Bacillota</taxon>
        <taxon>Bacilli</taxon>
        <taxon>Bacillales</taxon>
        <taxon>Staphylococcaceae</taxon>
        <taxon>Staphylococcus</taxon>
    </lineage>
</organism>
<feature type="transmembrane region" description="Helical" evidence="6">
    <location>
        <begin position="35"/>
        <end position="55"/>
    </location>
</feature>
<proteinExistence type="predicted"/>
<keyword evidence="5 6" id="KW-0472">Membrane</keyword>
<feature type="transmembrane region" description="Helical" evidence="6">
    <location>
        <begin position="163"/>
        <end position="181"/>
    </location>
</feature>
<name>B9DIM9_STACT</name>
<dbReference type="EMBL" id="AM295250">
    <property type="protein sequence ID" value="CAL29254.1"/>
    <property type="molecule type" value="Genomic_DNA"/>
</dbReference>
<dbReference type="KEGG" id="sca:SCA_2351"/>
<sequence length="455" mass="51689">MIKDSFYYFISKILPAVLSFGILFIYLANMNSKDYGVFSIVILTVGLINIVSSQWIRSGMLRYYNVDAKVINTSIAAQIILVVIIAIIASIVLIIIKIDILSTILIVVILINFIFNEFLNNYFRMIIQPKKVLMGNIIKNILYILPLLIYLFIYSGINLKMALLSFLIGLLSSNVYYLIYWKDQVNFSIDKVVLKKFLFYGVPLTVSFALGVLLQNIDKYMITYQLGAARNGNYSLVYDFVHNSLYMVMGALGMASLPRILKFPALQQQIKEFDKYVLILYVISYPMLGCFIVVSPELAQIFNSFGYKTSTLIVLIIILLTFVHGINSYLYGQAIQIMEKTKIIFIPSAVAVLLDIVLNLILLSKIGLVSAAISGLVSFLVSNGLLYILIVKKFPINFFPRKIWYLFIIMTITILLTMKINLGNDYLTLLIKGTLALFFQIIPIVLLIKKRIINF</sequence>
<feature type="transmembrane region" description="Helical" evidence="6">
    <location>
        <begin position="343"/>
        <end position="362"/>
    </location>
</feature>
<keyword evidence="4 6" id="KW-1133">Transmembrane helix</keyword>
<dbReference type="HOGENOM" id="CLU_022017_7_3_9"/>
<evidence type="ECO:0000256" key="4">
    <source>
        <dbReference type="ARBA" id="ARBA00022989"/>
    </source>
</evidence>
<feature type="transmembrane region" description="Helical" evidence="6">
    <location>
        <begin position="75"/>
        <end position="94"/>
    </location>
</feature>
<evidence type="ECO:0000256" key="3">
    <source>
        <dbReference type="ARBA" id="ARBA00022692"/>
    </source>
</evidence>
<evidence type="ECO:0000256" key="1">
    <source>
        <dbReference type="ARBA" id="ARBA00004651"/>
    </source>
</evidence>
<gene>
    <name evidence="7" type="ordered locus">Sca_2351</name>
</gene>
<evidence type="ECO:0000256" key="5">
    <source>
        <dbReference type="ARBA" id="ARBA00023136"/>
    </source>
</evidence>
<feature type="transmembrane region" description="Helical" evidence="6">
    <location>
        <begin position="278"/>
        <end position="299"/>
    </location>
</feature>
<dbReference type="BioCyc" id="SCAR396513:SCA_RS11830-MONOMER"/>
<dbReference type="PANTHER" id="PTHR30250:SF11">
    <property type="entry name" value="O-ANTIGEN TRANSPORTER-RELATED"/>
    <property type="match status" value="1"/>
</dbReference>
<dbReference type="AlphaFoldDB" id="B9DIM9"/>
<feature type="transmembrane region" description="Helical" evidence="6">
    <location>
        <begin position="368"/>
        <end position="391"/>
    </location>
</feature>
<dbReference type="eggNOG" id="COG2244">
    <property type="taxonomic scope" value="Bacteria"/>
</dbReference>
<feature type="transmembrane region" description="Helical" evidence="6">
    <location>
        <begin position="311"/>
        <end position="331"/>
    </location>
</feature>
<feature type="transmembrane region" description="Helical" evidence="6">
    <location>
        <begin position="403"/>
        <end position="420"/>
    </location>
</feature>
<evidence type="ECO:0000256" key="6">
    <source>
        <dbReference type="SAM" id="Phobius"/>
    </source>
</evidence>
<dbReference type="InterPro" id="IPR050833">
    <property type="entry name" value="Poly_Biosynth_Transport"/>
</dbReference>
<feature type="transmembrane region" description="Helical" evidence="6">
    <location>
        <begin position="100"/>
        <end position="119"/>
    </location>
</feature>
<keyword evidence="2" id="KW-1003">Cell membrane</keyword>
<protein>
    <submittedName>
        <fullName evidence="7">Uncharacterized protein</fullName>
    </submittedName>
</protein>
<reference evidence="7 8" key="1">
    <citation type="journal article" date="2009" name="Appl. Environ. Microbiol.">
        <title>Genome analysis of the meat starter culture bacterium Staphylococcus carnosus TM300.</title>
        <authorList>
            <person name="Rosenstein R."/>
            <person name="Nerz C."/>
            <person name="Biswas L."/>
            <person name="Resch A."/>
            <person name="Raddatz G."/>
            <person name="Schuster S.C."/>
            <person name="Goetz F."/>
        </authorList>
    </citation>
    <scope>NUCLEOTIDE SEQUENCE [LARGE SCALE GENOMIC DNA]</scope>
    <source>
        <strain evidence="7 8">TM300</strain>
    </source>
</reference>
<feature type="transmembrane region" description="Helical" evidence="6">
    <location>
        <begin position="237"/>
        <end position="257"/>
    </location>
</feature>
<evidence type="ECO:0000256" key="2">
    <source>
        <dbReference type="ARBA" id="ARBA00022475"/>
    </source>
</evidence>